<evidence type="ECO:0000313" key="2">
    <source>
        <dbReference type="EMBL" id="GHE80322.1"/>
    </source>
</evidence>
<evidence type="ECO:0000259" key="1">
    <source>
        <dbReference type="Pfam" id="PF09509"/>
    </source>
</evidence>
<keyword evidence="3" id="KW-1185">Reference proteome</keyword>
<protein>
    <recommendedName>
        <fullName evidence="1">Conserved hypothetical protein CHP02391 domain-containing protein</fullName>
    </recommendedName>
</protein>
<dbReference type="NCBIfam" id="TIGR02391">
    <property type="entry name" value="hypoth_ymh"/>
    <property type="match status" value="1"/>
</dbReference>
<dbReference type="EMBL" id="BNBC01000017">
    <property type="protein sequence ID" value="GHE80322.1"/>
    <property type="molecule type" value="Genomic_DNA"/>
</dbReference>
<dbReference type="InterPro" id="IPR012654">
    <property type="entry name" value="CHP02391"/>
</dbReference>
<name>A0A919A0J4_9ACTN</name>
<proteinExistence type="predicted"/>
<dbReference type="Pfam" id="PF09509">
    <property type="entry name" value="Hypoth_Ymh"/>
    <property type="match status" value="1"/>
</dbReference>
<evidence type="ECO:0000313" key="3">
    <source>
        <dbReference type="Proteomes" id="UP000641386"/>
    </source>
</evidence>
<reference evidence="2" key="2">
    <citation type="submission" date="2020-09" db="EMBL/GenBank/DDBJ databases">
        <authorList>
            <person name="Sun Q."/>
            <person name="Ohkuma M."/>
        </authorList>
    </citation>
    <scope>NUCLEOTIDE SEQUENCE</scope>
    <source>
        <strain evidence="2">JCM 3302</strain>
    </source>
</reference>
<dbReference type="RefSeq" id="WP_229903604.1">
    <property type="nucleotide sequence ID" value="NZ_BNBC01000017.1"/>
</dbReference>
<comment type="caution">
    <text evidence="2">The sequence shown here is derived from an EMBL/GenBank/DDBJ whole genome shotgun (WGS) entry which is preliminary data.</text>
</comment>
<dbReference type="Proteomes" id="UP000641386">
    <property type="component" value="Unassembled WGS sequence"/>
</dbReference>
<organism evidence="2 3">
    <name type="scientific">Streptomyces spiralis</name>
    <dbReference type="NCBI Taxonomy" id="66376"/>
    <lineage>
        <taxon>Bacteria</taxon>
        <taxon>Bacillati</taxon>
        <taxon>Actinomycetota</taxon>
        <taxon>Actinomycetes</taxon>
        <taxon>Kitasatosporales</taxon>
        <taxon>Streptomycetaceae</taxon>
        <taxon>Streptomyces</taxon>
    </lineage>
</organism>
<dbReference type="AlphaFoldDB" id="A0A919A0J4"/>
<accession>A0A919A0J4</accession>
<gene>
    <name evidence="2" type="ORF">GCM10014715_39680</name>
</gene>
<sequence length="370" mass="40494">MGTPRPTGAEGKALLDTIWSYFLKDRHWPTIEDVDQKLYAEGVEFEEAVRHLCPALLRGLGGDADISRIPGGEHTLALTLGGARGRPGAAPALSAFLEIVRTAAASERQATGGFPALELADMYDWMHGVGSQRNEAVLFAAATLALYEPCFLGGRASADELYWELHFDRRIRPFANVRTLDEYWRIRERVVGPAQVEADYRPFTIAVPRERVSVGVEVGLPADSVPAAVPPETLSVTCKLHPLIENVAAERFSSGFYYDAVRSAFQAVEHRVATLVGVNEVGERLMGIAFGKPTPKITVTRSTGGSLESEQNGMQFLFKGAMGALRNPRMHGPDEKDARDEAEEMLVIASFLMRRLDIEDDKRKAATSGP</sequence>
<feature type="domain" description="Conserved hypothetical protein CHP02391" evidence="1">
    <location>
        <begin position="239"/>
        <end position="356"/>
    </location>
</feature>
<reference evidence="2" key="1">
    <citation type="journal article" date="2014" name="Int. J. Syst. Evol. Microbiol.">
        <title>Complete genome sequence of Corynebacterium casei LMG S-19264T (=DSM 44701T), isolated from a smear-ripened cheese.</title>
        <authorList>
            <consortium name="US DOE Joint Genome Institute (JGI-PGF)"/>
            <person name="Walter F."/>
            <person name="Albersmeier A."/>
            <person name="Kalinowski J."/>
            <person name="Ruckert C."/>
        </authorList>
    </citation>
    <scope>NUCLEOTIDE SEQUENCE</scope>
    <source>
        <strain evidence="2">JCM 3302</strain>
    </source>
</reference>